<dbReference type="EMBL" id="LAZR01016018">
    <property type="protein sequence ID" value="KKM06337.1"/>
    <property type="molecule type" value="Genomic_DNA"/>
</dbReference>
<evidence type="ECO:0000313" key="2">
    <source>
        <dbReference type="EMBL" id="KKM06337.1"/>
    </source>
</evidence>
<evidence type="ECO:0000256" key="1">
    <source>
        <dbReference type="SAM" id="MobiDB-lite"/>
    </source>
</evidence>
<sequence length="68" mass="7576">MEHINLMGSEDVSGAGHNMQGAANDMTQAAASIEYSLERAERIMESFFERYEALLERAIKELPNCANL</sequence>
<accession>A0A0F9HT77</accession>
<comment type="caution">
    <text evidence="2">The sequence shown here is derived from an EMBL/GenBank/DDBJ whole genome shotgun (WGS) entry which is preliminary data.</text>
</comment>
<proteinExistence type="predicted"/>
<gene>
    <name evidence="2" type="ORF">LCGC14_1744970</name>
</gene>
<feature type="region of interest" description="Disordered" evidence="1">
    <location>
        <begin position="1"/>
        <end position="20"/>
    </location>
</feature>
<dbReference type="AlphaFoldDB" id="A0A0F9HT77"/>
<name>A0A0F9HT77_9ZZZZ</name>
<reference evidence="2" key="1">
    <citation type="journal article" date="2015" name="Nature">
        <title>Complex archaea that bridge the gap between prokaryotes and eukaryotes.</title>
        <authorList>
            <person name="Spang A."/>
            <person name="Saw J.H."/>
            <person name="Jorgensen S.L."/>
            <person name="Zaremba-Niedzwiedzka K."/>
            <person name="Martijn J."/>
            <person name="Lind A.E."/>
            <person name="van Eijk R."/>
            <person name="Schleper C."/>
            <person name="Guy L."/>
            <person name="Ettema T.J."/>
        </authorList>
    </citation>
    <scope>NUCLEOTIDE SEQUENCE</scope>
</reference>
<protein>
    <submittedName>
        <fullName evidence="2">Uncharacterized protein</fullName>
    </submittedName>
</protein>
<organism evidence="2">
    <name type="scientific">marine sediment metagenome</name>
    <dbReference type="NCBI Taxonomy" id="412755"/>
    <lineage>
        <taxon>unclassified sequences</taxon>
        <taxon>metagenomes</taxon>
        <taxon>ecological metagenomes</taxon>
    </lineage>
</organism>